<dbReference type="InterPro" id="IPR014710">
    <property type="entry name" value="RmlC-like_jellyroll"/>
</dbReference>
<evidence type="ECO:0000313" key="3">
    <source>
        <dbReference type="Proteomes" id="UP000310314"/>
    </source>
</evidence>
<organism evidence="2 3">
    <name type="scientific">Maribacter algarum</name>
    <name type="common">ex Zhang et al. 2020</name>
    <dbReference type="NCBI Taxonomy" id="2578118"/>
    <lineage>
        <taxon>Bacteria</taxon>
        <taxon>Pseudomonadati</taxon>
        <taxon>Bacteroidota</taxon>
        <taxon>Flavobacteriia</taxon>
        <taxon>Flavobacteriales</taxon>
        <taxon>Flavobacteriaceae</taxon>
        <taxon>Maribacter</taxon>
    </lineage>
</organism>
<dbReference type="InterPro" id="IPR013096">
    <property type="entry name" value="Cupin_2"/>
</dbReference>
<dbReference type="PANTHER" id="PTHR36114:SF1">
    <property type="entry name" value="16.7 KDA PROTEIN IN WHIE LOCUS"/>
    <property type="match status" value="1"/>
</dbReference>
<sequence>MKPINLKEKHSLFTKQWHPHQIAVVDDMQVILAKVQGEFVWHAHENEDELFQVLKGTLYMKFRDRIEVVKEGEIIVVPKGVEHCPSTKDGEEVHLLLFEKQNTAHTGELEHEMTQNHYPKI</sequence>
<dbReference type="InterPro" id="IPR052044">
    <property type="entry name" value="PKS_Associated_Protein"/>
</dbReference>
<dbReference type="CDD" id="cd02226">
    <property type="entry name" value="cupin_YdbB-like"/>
    <property type="match status" value="1"/>
</dbReference>
<feature type="domain" description="Cupin type-2" evidence="1">
    <location>
        <begin position="36"/>
        <end position="97"/>
    </location>
</feature>
<dbReference type="PANTHER" id="PTHR36114">
    <property type="entry name" value="16.7 KDA PROTEIN IN WHIE LOCUS"/>
    <property type="match status" value="1"/>
</dbReference>
<evidence type="ECO:0000259" key="1">
    <source>
        <dbReference type="Pfam" id="PF07883"/>
    </source>
</evidence>
<dbReference type="SUPFAM" id="SSF51182">
    <property type="entry name" value="RmlC-like cupins"/>
    <property type="match status" value="1"/>
</dbReference>
<dbReference type="Proteomes" id="UP000310314">
    <property type="component" value="Unassembled WGS sequence"/>
</dbReference>
<keyword evidence="3" id="KW-1185">Reference proteome</keyword>
<dbReference type="EMBL" id="VATY01000001">
    <property type="protein sequence ID" value="TMM58462.1"/>
    <property type="molecule type" value="Genomic_DNA"/>
</dbReference>
<evidence type="ECO:0000313" key="2">
    <source>
        <dbReference type="EMBL" id="TMM58462.1"/>
    </source>
</evidence>
<gene>
    <name evidence="2" type="ORF">FEE95_03255</name>
</gene>
<dbReference type="OrthoDB" id="9794183at2"/>
<dbReference type="Gene3D" id="2.60.120.10">
    <property type="entry name" value="Jelly Rolls"/>
    <property type="match status" value="1"/>
</dbReference>
<dbReference type="Pfam" id="PF07883">
    <property type="entry name" value="Cupin_2"/>
    <property type="match status" value="1"/>
</dbReference>
<comment type="caution">
    <text evidence="2">The sequence shown here is derived from an EMBL/GenBank/DDBJ whole genome shotgun (WGS) entry which is preliminary data.</text>
</comment>
<reference evidence="2 3" key="1">
    <citation type="submission" date="2019-05" db="EMBL/GenBank/DDBJ databases">
        <authorList>
            <person name="Zhang J.-Y."/>
            <person name="Feg X."/>
            <person name="Du Z.-J."/>
        </authorList>
    </citation>
    <scope>NUCLEOTIDE SEQUENCE [LARGE SCALE GENOMIC DNA]</scope>
    <source>
        <strain evidence="2 3">RZ26</strain>
    </source>
</reference>
<dbReference type="AlphaFoldDB" id="A0A5S3PW79"/>
<proteinExistence type="predicted"/>
<dbReference type="RefSeq" id="WP_138656394.1">
    <property type="nucleotide sequence ID" value="NZ_VATY01000001.1"/>
</dbReference>
<name>A0A5S3PW79_9FLAO</name>
<protein>
    <submittedName>
        <fullName evidence="2">Cupin domain-containing protein</fullName>
    </submittedName>
</protein>
<accession>A0A5S3PW79</accession>
<dbReference type="InterPro" id="IPR011051">
    <property type="entry name" value="RmlC_Cupin_sf"/>
</dbReference>